<evidence type="ECO:0000256" key="12">
    <source>
        <dbReference type="ARBA" id="ARBA00023136"/>
    </source>
</evidence>
<dbReference type="Proteomes" id="UP001172778">
    <property type="component" value="Unassembled WGS sequence"/>
</dbReference>
<evidence type="ECO:0000256" key="10">
    <source>
        <dbReference type="ARBA" id="ARBA00022989"/>
    </source>
</evidence>
<evidence type="ECO:0000313" key="15">
    <source>
        <dbReference type="Proteomes" id="UP001172778"/>
    </source>
</evidence>
<dbReference type="InterPro" id="IPR052348">
    <property type="entry name" value="Metallopeptidase_M50B"/>
</dbReference>
<comment type="subcellular location">
    <subcellularLocation>
        <location evidence="2">Cell membrane</location>
        <topology evidence="2">Multi-pass membrane protein</topology>
    </subcellularLocation>
</comment>
<feature type="transmembrane region" description="Helical" evidence="13">
    <location>
        <begin position="6"/>
        <end position="23"/>
    </location>
</feature>
<keyword evidence="8" id="KW-0378">Hydrolase</keyword>
<dbReference type="CDD" id="cd06158">
    <property type="entry name" value="S2P-M50_like_1"/>
    <property type="match status" value="1"/>
</dbReference>
<dbReference type="EMBL" id="JARRAF010000022">
    <property type="protein sequence ID" value="MDK2125645.1"/>
    <property type="molecule type" value="Genomic_DNA"/>
</dbReference>
<keyword evidence="6 13" id="KW-0812">Transmembrane</keyword>
<dbReference type="RefSeq" id="WP_284101956.1">
    <property type="nucleotide sequence ID" value="NZ_JARRAF010000022.1"/>
</dbReference>
<accession>A0ABT7E009</accession>
<comment type="caution">
    <text evidence="14">The sequence shown here is derived from an EMBL/GenBank/DDBJ whole genome shotgun (WGS) entry which is preliminary data.</text>
</comment>
<reference evidence="14" key="1">
    <citation type="submission" date="2023-03" db="EMBL/GenBank/DDBJ databases">
        <title>Chitinimonas shenzhenensis gen. nov., sp. nov., a novel member of family Burkholderiaceae isolated from activated sludge collected in Shen Zhen, China.</title>
        <authorList>
            <person name="Wang X."/>
        </authorList>
    </citation>
    <scope>NUCLEOTIDE SEQUENCE</scope>
    <source>
        <strain evidence="14">DQS-5</strain>
    </source>
</reference>
<dbReference type="InterPro" id="IPR044537">
    <property type="entry name" value="Rip2-like"/>
</dbReference>
<evidence type="ECO:0000256" key="6">
    <source>
        <dbReference type="ARBA" id="ARBA00022692"/>
    </source>
</evidence>
<comment type="cofactor">
    <cofactor evidence="1">
        <name>Zn(2+)</name>
        <dbReference type="ChEBI" id="CHEBI:29105"/>
    </cofactor>
</comment>
<evidence type="ECO:0000313" key="14">
    <source>
        <dbReference type="EMBL" id="MDK2125645.1"/>
    </source>
</evidence>
<keyword evidence="5 14" id="KW-0645">Protease</keyword>
<dbReference type="GO" id="GO:0008233">
    <property type="term" value="F:peptidase activity"/>
    <property type="evidence" value="ECO:0007669"/>
    <property type="project" value="UniProtKB-KW"/>
</dbReference>
<sequence>MGEFDLVQQILLAILPVLLALTLHEASRAYVANHLGDNTPEIVNRISLNPLRHIDLIGTVLVPLLTMITGFVFGWGKPVPIDPSKFHNPKRDMLWVASAGLGANLIMLLVWAILLKLGYSMPVTNDYRTPLLGMCGAGIQINTVMLVFNLLPIPPLPGAQIAISLLPPSLAQPLQRLEPWGMFIILGLMLTHVLDAILRPLIKLVYTLVAMLI</sequence>
<evidence type="ECO:0000256" key="5">
    <source>
        <dbReference type="ARBA" id="ARBA00022670"/>
    </source>
</evidence>
<evidence type="ECO:0000256" key="4">
    <source>
        <dbReference type="ARBA" id="ARBA00022475"/>
    </source>
</evidence>
<evidence type="ECO:0000256" key="1">
    <source>
        <dbReference type="ARBA" id="ARBA00001947"/>
    </source>
</evidence>
<dbReference type="PANTHER" id="PTHR35864:SF1">
    <property type="entry name" value="ZINC METALLOPROTEASE YWHC-RELATED"/>
    <property type="match status" value="1"/>
</dbReference>
<protein>
    <submittedName>
        <fullName evidence="14">Site-2 protease family protein</fullName>
    </submittedName>
</protein>
<evidence type="ECO:0000256" key="9">
    <source>
        <dbReference type="ARBA" id="ARBA00022833"/>
    </source>
</evidence>
<keyword evidence="12 13" id="KW-0472">Membrane</keyword>
<comment type="similarity">
    <text evidence="3">Belongs to the peptidase M50B family.</text>
</comment>
<feature type="transmembrane region" description="Helical" evidence="13">
    <location>
        <begin position="54"/>
        <end position="75"/>
    </location>
</feature>
<evidence type="ECO:0000256" key="2">
    <source>
        <dbReference type="ARBA" id="ARBA00004651"/>
    </source>
</evidence>
<proteinExistence type="inferred from homology"/>
<feature type="transmembrane region" description="Helical" evidence="13">
    <location>
        <begin position="95"/>
        <end position="119"/>
    </location>
</feature>
<evidence type="ECO:0000256" key="3">
    <source>
        <dbReference type="ARBA" id="ARBA00007931"/>
    </source>
</evidence>
<feature type="transmembrane region" description="Helical" evidence="13">
    <location>
        <begin position="180"/>
        <end position="198"/>
    </location>
</feature>
<evidence type="ECO:0000256" key="8">
    <source>
        <dbReference type="ARBA" id="ARBA00022801"/>
    </source>
</evidence>
<keyword evidence="15" id="KW-1185">Reference proteome</keyword>
<keyword evidence="11" id="KW-0482">Metalloprotease</keyword>
<keyword evidence="7" id="KW-0479">Metal-binding</keyword>
<dbReference type="PANTHER" id="PTHR35864">
    <property type="entry name" value="ZINC METALLOPROTEASE MJ0611-RELATED"/>
    <property type="match status" value="1"/>
</dbReference>
<gene>
    <name evidence="14" type="ORF">PZA18_16445</name>
</gene>
<evidence type="ECO:0000256" key="13">
    <source>
        <dbReference type="SAM" id="Phobius"/>
    </source>
</evidence>
<name>A0ABT7E009_9NEIS</name>
<keyword evidence="4" id="KW-1003">Cell membrane</keyword>
<feature type="transmembrane region" description="Helical" evidence="13">
    <location>
        <begin position="131"/>
        <end position="151"/>
    </location>
</feature>
<organism evidence="14 15">
    <name type="scientific">Parachitinimonas caeni</name>
    <dbReference type="NCBI Taxonomy" id="3031301"/>
    <lineage>
        <taxon>Bacteria</taxon>
        <taxon>Pseudomonadati</taxon>
        <taxon>Pseudomonadota</taxon>
        <taxon>Betaproteobacteria</taxon>
        <taxon>Neisseriales</taxon>
        <taxon>Chitinibacteraceae</taxon>
        <taxon>Parachitinimonas</taxon>
    </lineage>
</organism>
<evidence type="ECO:0000256" key="11">
    <source>
        <dbReference type="ARBA" id="ARBA00023049"/>
    </source>
</evidence>
<evidence type="ECO:0000256" key="7">
    <source>
        <dbReference type="ARBA" id="ARBA00022723"/>
    </source>
</evidence>
<keyword evidence="9" id="KW-0862">Zinc</keyword>
<keyword evidence="10 13" id="KW-1133">Transmembrane helix</keyword>
<dbReference type="GO" id="GO:0006508">
    <property type="term" value="P:proteolysis"/>
    <property type="evidence" value="ECO:0007669"/>
    <property type="project" value="UniProtKB-KW"/>
</dbReference>